<keyword evidence="4 6" id="KW-1133">Transmembrane helix</keyword>
<dbReference type="Pfam" id="PF01943">
    <property type="entry name" value="Polysacc_synt"/>
    <property type="match status" value="1"/>
</dbReference>
<feature type="transmembrane region" description="Helical" evidence="6">
    <location>
        <begin position="483"/>
        <end position="507"/>
    </location>
</feature>
<sequence length="535" mass="58396">MEEKSANRGFLILSIAGIVSKIISVFYIPLLQRILGLSGYGIYQNCYEVFLFAYAITNLGTQPAIAKVVAELTALEKHEDAVRTLKISRTLLALVGGIISIILMMCAFPIGNLIGNPEASYGILLLAPSIFITSILSSYRGYFQGKSSMNAIAISQVVEQVINILVSLTCAFLLVKISIAYGSAGGTIGTSIGALVACLYMVYVYDKKNFEEEAIEAQGDKKRVRSKVIVRKLIKYGLPITLTAGLQNFGSLVDMVNVNSRLAHAGFTLQKAQELYGVLGRYKTLLSVPLIIVTALGTTVLPAVAAAMTLKNKKDVRKRTGFAFRVTFIVTIPAAIGLSCLASEVFELLYGTSQGYELMMIGSIVLVIQAIVQIQTTILQSMNKLYFVLFTFSLGIVAKIIANFVLVGIPSINILGVVGGNFLWFLIPMILNQMALNKTLRMRIPFFKHMIKPFISSLAMAGVLFVLKQPASIILSITSGGKILSGLITIIIISIGGFVYLYLMIILGGLNKEDMDSISGRIYRILPRFMRKRMR</sequence>
<accession>A0A2S7FBK6</accession>
<feature type="transmembrane region" description="Helical" evidence="6">
    <location>
        <begin position="412"/>
        <end position="432"/>
    </location>
</feature>
<feature type="transmembrane region" description="Helical" evidence="6">
    <location>
        <begin position="453"/>
        <end position="477"/>
    </location>
</feature>
<feature type="transmembrane region" description="Helical" evidence="6">
    <location>
        <begin position="358"/>
        <end position="378"/>
    </location>
</feature>
<proteinExistence type="predicted"/>
<dbReference type="GO" id="GO:0005886">
    <property type="term" value="C:plasma membrane"/>
    <property type="evidence" value="ECO:0007669"/>
    <property type="project" value="UniProtKB-SubCell"/>
</dbReference>
<evidence type="ECO:0000256" key="2">
    <source>
        <dbReference type="ARBA" id="ARBA00022475"/>
    </source>
</evidence>
<evidence type="ECO:0000313" key="7">
    <source>
        <dbReference type="EMBL" id="PPV15278.1"/>
    </source>
</evidence>
<dbReference type="AlphaFoldDB" id="A0A2S7FBK6"/>
<dbReference type="PANTHER" id="PTHR30250">
    <property type="entry name" value="PST FAMILY PREDICTED COLANIC ACID TRANSPORTER"/>
    <property type="match status" value="1"/>
</dbReference>
<dbReference type="InterPro" id="IPR050833">
    <property type="entry name" value="Poly_Biosynth_Transport"/>
</dbReference>
<dbReference type="PIRSF" id="PIRSF038958">
    <property type="entry name" value="PG_synth_SpoVB"/>
    <property type="match status" value="1"/>
</dbReference>
<dbReference type="CDD" id="cd13124">
    <property type="entry name" value="MATE_SpoVB_like"/>
    <property type="match status" value="1"/>
</dbReference>
<evidence type="ECO:0000256" key="3">
    <source>
        <dbReference type="ARBA" id="ARBA00022692"/>
    </source>
</evidence>
<comment type="subcellular location">
    <subcellularLocation>
        <location evidence="1">Cell membrane</location>
        <topology evidence="1">Multi-pass membrane protein</topology>
    </subcellularLocation>
</comment>
<organism evidence="7 8">
    <name type="scientific">Clostridium butyricum</name>
    <dbReference type="NCBI Taxonomy" id="1492"/>
    <lineage>
        <taxon>Bacteria</taxon>
        <taxon>Bacillati</taxon>
        <taxon>Bacillota</taxon>
        <taxon>Clostridia</taxon>
        <taxon>Eubacteriales</taxon>
        <taxon>Clostridiaceae</taxon>
        <taxon>Clostridium</taxon>
    </lineage>
</organism>
<feature type="transmembrane region" description="Helical" evidence="6">
    <location>
        <begin position="187"/>
        <end position="205"/>
    </location>
</feature>
<feature type="transmembrane region" description="Helical" evidence="6">
    <location>
        <begin position="9"/>
        <end position="29"/>
    </location>
</feature>
<evidence type="ECO:0000256" key="5">
    <source>
        <dbReference type="ARBA" id="ARBA00023136"/>
    </source>
</evidence>
<dbReference type="EMBL" id="LRDH01000101">
    <property type="protein sequence ID" value="PPV15278.1"/>
    <property type="molecule type" value="Genomic_DNA"/>
</dbReference>
<gene>
    <name evidence="7" type="ORF">AWN73_12285</name>
</gene>
<feature type="transmembrane region" description="Helical" evidence="6">
    <location>
        <begin position="286"/>
        <end position="310"/>
    </location>
</feature>
<dbReference type="InterPro" id="IPR024923">
    <property type="entry name" value="PG_synth_SpoVB"/>
</dbReference>
<keyword evidence="2" id="KW-1003">Cell membrane</keyword>
<reference evidence="7 8" key="1">
    <citation type="submission" date="2016-01" db="EMBL/GenBank/DDBJ databases">
        <title>Characterization of the Clostridium difficile lineages that are prevalent in Hong Kong and China.</title>
        <authorList>
            <person name="Kwok J.S.-L."/>
            <person name="Lam W.-Y."/>
            <person name="Ip M."/>
            <person name="Chan T.-F."/>
            <person name="Hawkey P.M."/>
            <person name="Tsui S.K.-W."/>
        </authorList>
    </citation>
    <scope>NUCLEOTIDE SEQUENCE [LARGE SCALE GENOMIC DNA]</scope>
    <source>
        <strain evidence="7 8">300064</strain>
    </source>
</reference>
<dbReference type="PANTHER" id="PTHR30250:SF21">
    <property type="entry name" value="LIPID II FLIPPASE MURJ"/>
    <property type="match status" value="1"/>
</dbReference>
<name>A0A2S7FBK6_CLOBU</name>
<dbReference type="InterPro" id="IPR002797">
    <property type="entry name" value="Polysacc_synth"/>
</dbReference>
<feature type="transmembrane region" description="Helical" evidence="6">
    <location>
        <begin position="385"/>
        <end position="406"/>
    </location>
</feature>
<evidence type="ECO:0000256" key="1">
    <source>
        <dbReference type="ARBA" id="ARBA00004651"/>
    </source>
</evidence>
<evidence type="ECO:0000313" key="8">
    <source>
        <dbReference type="Proteomes" id="UP000238081"/>
    </source>
</evidence>
<keyword evidence="5 6" id="KW-0472">Membrane</keyword>
<feature type="transmembrane region" description="Helical" evidence="6">
    <location>
        <begin position="91"/>
        <end position="114"/>
    </location>
</feature>
<protein>
    <submittedName>
        <fullName evidence="7">Polysaccharide biosynthesis protein</fullName>
    </submittedName>
</protein>
<evidence type="ECO:0000256" key="6">
    <source>
        <dbReference type="SAM" id="Phobius"/>
    </source>
</evidence>
<keyword evidence="3 6" id="KW-0812">Transmembrane</keyword>
<dbReference type="RefSeq" id="WP_043666432.1">
    <property type="nucleotide sequence ID" value="NZ_JSEG01000024.1"/>
</dbReference>
<dbReference type="Proteomes" id="UP000238081">
    <property type="component" value="Unassembled WGS sequence"/>
</dbReference>
<feature type="transmembrane region" description="Helical" evidence="6">
    <location>
        <begin position="120"/>
        <end position="139"/>
    </location>
</feature>
<feature type="transmembrane region" description="Helical" evidence="6">
    <location>
        <begin position="322"/>
        <end position="346"/>
    </location>
</feature>
<feature type="transmembrane region" description="Helical" evidence="6">
    <location>
        <begin position="160"/>
        <end position="181"/>
    </location>
</feature>
<evidence type="ECO:0000256" key="4">
    <source>
        <dbReference type="ARBA" id="ARBA00022989"/>
    </source>
</evidence>
<comment type="caution">
    <text evidence="7">The sequence shown here is derived from an EMBL/GenBank/DDBJ whole genome shotgun (WGS) entry which is preliminary data.</text>
</comment>